<evidence type="ECO:0000313" key="2">
    <source>
        <dbReference type="Proteomes" id="UP000223968"/>
    </source>
</evidence>
<dbReference type="EMBL" id="PDNB01000054">
    <property type="protein sequence ID" value="PGH12713.1"/>
    <property type="molecule type" value="Genomic_DNA"/>
</dbReference>
<dbReference type="STRING" id="1447875.A0A2B7XVB2"/>
<evidence type="ECO:0008006" key="3">
    <source>
        <dbReference type="Google" id="ProtNLM"/>
    </source>
</evidence>
<dbReference type="SUPFAM" id="SSF56112">
    <property type="entry name" value="Protein kinase-like (PK-like)"/>
    <property type="match status" value="1"/>
</dbReference>
<dbReference type="Gene3D" id="1.10.510.10">
    <property type="entry name" value="Transferase(Phosphotransferase) domain 1"/>
    <property type="match status" value="1"/>
</dbReference>
<dbReference type="InterPro" id="IPR011009">
    <property type="entry name" value="Kinase-like_dom_sf"/>
</dbReference>
<name>A0A2B7XVB2_9EURO</name>
<comment type="caution">
    <text evidence="1">The sequence shown here is derived from an EMBL/GenBank/DDBJ whole genome shotgun (WGS) entry which is preliminary data.</text>
</comment>
<dbReference type="Proteomes" id="UP000223968">
    <property type="component" value="Unassembled WGS sequence"/>
</dbReference>
<reference evidence="1 2" key="1">
    <citation type="submission" date="2017-10" db="EMBL/GenBank/DDBJ databases">
        <title>Comparative genomics in systemic dimorphic fungi from Ajellomycetaceae.</title>
        <authorList>
            <person name="Munoz J.F."/>
            <person name="Mcewen J.G."/>
            <person name="Clay O.K."/>
            <person name="Cuomo C.A."/>
        </authorList>
    </citation>
    <scope>NUCLEOTIDE SEQUENCE [LARGE SCALE GENOMIC DNA]</scope>
    <source>
        <strain evidence="1 2">UAMH5409</strain>
    </source>
</reference>
<organism evidence="1 2">
    <name type="scientific">Helicocarpus griseus UAMH5409</name>
    <dbReference type="NCBI Taxonomy" id="1447875"/>
    <lineage>
        <taxon>Eukaryota</taxon>
        <taxon>Fungi</taxon>
        <taxon>Dikarya</taxon>
        <taxon>Ascomycota</taxon>
        <taxon>Pezizomycotina</taxon>
        <taxon>Eurotiomycetes</taxon>
        <taxon>Eurotiomycetidae</taxon>
        <taxon>Onygenales</taxon>
        <taxon>Ajellomycetaceae</taxon>
        <taxon>Helicocarpus</taxon>
    </lineage>
</organism>
<sequence>MKTLTGHANICPFYEADIKAERAELYLEYCRLGTVYDFMTYMKNANKVVPEPFVWSVMLDITAALLLDAWRFHERTGCSKLQCQDEGWVDASAAQGYQAGQLLSADACESLSIPNGQTGLFYLQDDVVRAFVPVPQEAFKGLI</sequence>
<dbReference type="Gene3D" id="3.30.200.20">
    <property type="entry name" value="Phosphorylase Kinase, domain 1"/>
    <property type="match status" value="1"/>
</dbReference>
<evidence type="ECO:0000313" key="1">
    <source>
        <dbReference type="EMBL" id="PGH12713.1"/>
    </source>
</evidence>
<accession>A0A2B7XVB2</accession>
<keyword evidence="2" id="KW-1185">Reference proteome</keyword>
<dbReference type="OrthoDB" id="310217at2759"/>
<gene>
    <name evidence="1" type="ORF">AJ79_04073</name>
</gene>
<protein>
    <recommendedName>
        <fullName evidence="3">Protein kinase domain-containing protein</fullName>
    </recommendedName>
</protein>
<dbReference type="AlphaFoldDB" id="A0A2B7XVB2"/>
<proteinExistence type="predicted"/>